<dbReference type="KEGG" id="srho:HH216_18775"/>
<dbReference type="InterPro" id="IPR019734">
    <property type="entry name" value="TPR_rpt"/>
</dbReference>
<gene>
    <name evidence="13" type="ORF">HH216_18775</name>
</gene>
<proteinExistence type="predicted"/>
<evidence type="ECO:0000256" key="3">
    <source>
        <dbReference type="ARBA" id="ARBA00022553"/>
    </source>
</evidence>
<dbReference type="EC" id="2.7.13.3" evidence="2"/>
<dbReference type="PANTHER" id="PTHR24421">
    <property type="entry name" value="NITRATE/NITRITE SENSOR PROTEIN NARX-RELATED"/>
    <property type="match status" value="1"/>
</dbReference>
<name>A0A7L5DP19_9BACT</name>
<dbReference type="Gene3D" id="1.20.5.1930">
    <property type="match status" value="1"/>
</dbReference>
<evidence type="ECO:0000256" key="8">
    <source>
        <dbReference type="ARBA" id="ARBA00023012"/>
    </source>
</evidence>
<keyword evidence="10" id="KW-0175">Coiled coil</keyword>
<feature type="domain" description="Histidine kinase" evidence="12">
    <location>
        <begin position="453"/>
        <end position="649"/>
    </location>
</feature>
<keyword evidence="8" id="KW-0902">Two-component regulatory system</keyword>
<keyword evidence="11" id="KW-0732">Signal</keyword>
<keyword evidence="9" id="KW-0802">TPR repeat</keyword>
<evidence type="ECO:0000256" key="10">
    <source>
        <dbReference type="SAM" id="Coils"/>
    </source>
</evidence>
<dbReference type="GO" id="GO:0000155">
    <property type="term" value="F:phosphorelay sensor kinase activity"/>
    <property type="evidence" value="ECO:0007669"/>
    <property type="project" value="InterPro"/>
</dbReference>
<evidence type="ECO:0000256" key="4">
    <source>
        <dbReference type="ARBA" id="ARBA00022679"/>
    </source>
</evidence>
<evidence type="ECO:0000256" key="7">
    <source>
        <dbReference type="ARBA" id="ARBA00022840"/>
    </source>
</evidence>
<evidence type="ECO:0000313" key="13">
    <source>
        <dbReference type="EMBL" id="QJD80234.1"/>
    </source>
</evidence>
<dbReference type="SMART" id="SM00028">
    <property type="entry name" value="TPR"/>
    <property type="match status" value="6"/>
</dbReference>
<dbReference type="GO" id="GO:0046983">
    <property type="term" value="F:protein dimerization activity"/>
    <property type="evidence" value="ECO:0007669"/>
    <property type="project" value="InterPro"/>
</dbReference>
<organism evidence="13 14">
    <name type="scientific">Spirosoma rhododendri</name>
    <dbReference type="NCBI Taxonomy" id="2728024"/>
    <lineage>
        <taxon>Bacteria</taxon>
        <taxon>Pseudomonadati</taxon>
        <taxon>Bacteroidota</taxon>
        <taxon>Cytophagia</taxon>
        <taxon>Cytophagales</taxon>
        <taxon>Cytophagaceae</taxon>
        <taxon>Spirosoma</taxon>
    </lineage>
</organism>
<keyword evidence="4" id="KW-0808">Transferase</keyword>
<dbReference type="InterPro" id="IPR005467">
    <property type="entry name" value="His_kinase_dom"/>
</dbReference>
<evidence type="ECO:0000256" key="1">
    <source>
        <dbReference type="ARBA" id="ARBA00000085"/>
    </source>
</evidence>
<dbReference type="CDD" id="cd16917">
    <property type="entry name" value="HATPase_UhpB-NarQ-NarX-like"/>
    <property type="match status" value="1"/>
</dbReference>
<dbReference type="Gene3D" id="1.25.40.10">
    <property type="entry name" value="Tetratricopeptide repeat domain"/>
    <property type="match status" value="1"/>
</dbReference>
<dbReference type="PROSITE" id="PS50109">
    <property type="entry name" value="HIS_KIN"/>
    <property type="match status" value="1"/>
</dbReference>
<keyword evidence="6" id="KW-0418">Kinase</keyword>
<reference evidence="13 14" key="1">
    <citation type="submission" date="2020-04" db="EMBL/GenBank/DDBJ databases">
        <title>Genome sequencing of novel species.</title>
        <authorList>
            <person name="Heo J."/>
            <person name="Kim S.-J."/>
            <person name="Kim J.-S."/>
            <person name="Hong S.-B."/>
            <person name="Kwon S.-W."/>
        </authorList>
    </citation>
    <scope>NUCLEOTIDE SEQUENCE [LARGE SCALE GENOMIC DNA]</scope>
    <source>
        <strain evidence="13 14">CJU-R4</strain>
    </source>
</reference>
<dbReference type="PROSITE" id="PS50005">
    <property type="entry name" value="TPR"/>
    <property type="match status" value="1"/>
</dbReference>
<keyword evidence="5" id="KW-0547">Nucleotide-binding</keyword>
<evidence type="ECO:0000256" key="6">
    <source>
        <dbReference type="ARBA" id="ARBA00022777"/>
    </source>
</evidence>
<dbReference type="InterPro" id="IPR011712">
    <property type="entry name" value="Sig_transdc_His_kin_sub3_dim/P"/>
</dbReference>
<evidence type="ECO:0000313" key="14">
    <source>
        <dbReference type="Proteomes" id="UP000501128"/>
    </source>
</evidence>
<evidence type="ECO:0000259" key="12">
    <source>
        <dbReference type="PROSITE" id="PS50109"/>
    </source>
</evidence>
<dbReference type="AlphaFoldDB" id="A0A7L5DP19"/>
<keyword evidence="7" id="KW-0067">ATP-binding</keyword>
<dbReference type="Pfam" id="PF13424">
    <property type="entry name" value="TPR_12"/>
    <property type="match status" value="1"/>
</dbReference>
<dbReference type="Proteomes" id="UP000501128">
    <property type="component" value="Chromosome"/>
</dbReference>
<dbReference type="GO" id="GO:0016020">
    <property type="term" value="C:membrane"/>
    <property type="evidence" value="ECO:0007669"/>
    <property type="project" value="InterPro"/>
</dbReference>
<keyword evidence="3" id="KW-0597">Phosphoprotein</keyword>
<evidence type="ECO:0000256" key="2">
    <source>
        <dbReference type="ARBA" id="ARBA00012438"/>
    </source>
</evidence>
<feature type="signal peptide" evidence="11">
    <location>
        <begin position="1"/>
        <end position="23"/>
    </location>
</feature>
<keyword evidence="14" id="KW-1185">Reference proteome</keyword>
<feature type="repeat" description="TPR" evidence="9">
    <location>
        <begin position="288"/>
        <end position="321"/>
    </location>
</feature>
<feature type="chain" id="PRO_5029854746" description="histidine kinase" evidence="11">
    <location>
        <begin position="24"/>
        <end position="649"/>
    </location>
</feature>
<accession>A0A7L5DP19</accession>
<sequence>MRNYYGLLMAGLAGLLLSQSVKAQLGNVDSSARYLKTHAPVDTAYVRAMDPVIIDMIYKKSEYARADSMSKQMIDLATRLRDWNGVIRGYRSKTILNLMSANYEQSIANSKKALEIADQHNMPPVIIGGLLSNMAAGYDRMGNAPMVFQTALRAIQLQEKHDFRPRSPVVYRLIGGALVKMGKKEQALPYYQKAGVLFRELGDPRGIAIFENQLGELYNTLNQPQQAMPHLRESLKLAEQLKFDMLQFDVFDGMATSLRLLNKPDEGLEYARRSLAIAEKQQNKLAVCHVYGTIASLYQTQKDYVQAETYLKKAMTLAEDNDYKDDRKKLTQQMADLYGVQNKYQLAYTFQLEKNRQVDSAIAIRTNAELQRMVAQYETEKKEARIKLLQRETQLLQQAKRLDQEEARQVRWQRNAGLIGGLLLLLLGGAVSAWLLNRSKVQRLEESQRLRQRIAHDLHDEVGSTLSSISLLSGHTDKLLSENRPETAQRMVQKIYVDARQILESIDEIIWTINPGNDSLQRIVMRLQEYAQPLMESKQIAFTFSVDPSLEQLPVSMEVRRNLYLIGKEAINNLIKYSEATLATMRFERRGDQFAVLLEDNGRGFDTNQLSSRTGQQSMQQRAIAMGGTLTVQSTPGQGTRLELTAATL</sequence>
<dbReference type="GO" id="GO:0005524">
    <property type="term" value="F:ATP binding"/>
    <property type="evidence" value="ECO:0007669"/>
    <property type="project" value="UniProtKB-KW"/>
</dbReference>
<protein>
    <recommendedName>
        <fullName evidence="2">histidine kinase</fullName>
        <ecNumber evidence="2">2.7.13.3</ecNumber>
    </recommendedName>
</protein>
<dbReference type="RefSeq" id="WP_169552193.1">
    <property type="nucleotide sequence ID" value="NZ_CP051677.1"/>
</dbReference>
<dbReference type="SUPFAM" id="SSF48452">
    <property type="entry name" value="TPR-like"/>
    <property type="match status" value="2"/>
</dbReference>
<comment type="catalytic activity">
    <reaction evidence="1">
        <text>ATP + protein L-histidine = ADP + protein N-phospho-L-histidine.</text>
        <dbReference type="EC" id="2.7.13.3"/>
    </reaction>
</comment>
<dbReference type="Pfam" id="PF13181">
    <property type="entry name" value="TPR_8"/>
    <property type="match status" value="1"/>
</dbReference>
<dbReference type="PANTHER" id="PTHR24421:SF10">
    <property type="entry name" value="NITRATE_NITRITE SENSOR PROTEIN NARQ"/>
    <property type="match status" value="1"/>
</dbReference>
<dbReference type="InterPro" id="IPR003594">
    <property type="entry name" value="HATPase_dom"/>
</dbReference>
<feature type="coiled-coil region" evidence="10">
    <location>
        <begin position="367"/>
        <end position="399"/>
    </location>
</feature>
<dbReference type="Pfam" id="PF02518">
    <property type="entry name" value="HATPase_c"/>
    <property type="match status" value="1"/>
</dbReference>
<dbReference type="Pfam" id="PF07730">
    <property type="entry name" value="HisKA_3"/>
    <property type="match status" value="1"/>
</dbReference>
<evidence type="ECO:0000256" key="9">
    <source>
        <dbReference type="PROSITE-ProRule" id="PRU00339"/>
    </source>
</evidence>
<dbReference type="InterPro" id="IPR036890">
    <property type="entry name" value="HATPase_C_sf"/>
</dbReference>
<dbReference type="Gene3D" id="3.30.565.10">
    <property type="entry name" value="Histidine kinase-like ATPase, C-terminal domain"/>
    <property type="match status" value="1"/>
</dbReference>
<dbReference type="InterPro" id="IPR050482">
    <property type="entry name" value="Sensor_HK_TwoCompSys"/>
</dbReference>
<dbReference type="EMBL" id="CP051677">
    <property type="protein sequence ID" value="QJD80234.1"/>
    <property type="molecule type" value="Genomic_DNA"/>
</dbReference>
<dbReference type="SUPFAM" id="SSF55874">
    <property type="entry name" value="ATPase domain of HSP90 chaperone/DNA topoisomerase II/histidine kinase"/>
    <property type="match status" value="1"/>
</dbReference>
<evidence type="ECO:0000256" key="5">
    <source>
        <dbReference type="ARBA" id="ARBA00022741"/>
    </source>
</evidence>
<dbReference type="InterPro" id="IPR011990">
    <property type="entry name" value="TPR-like_helical_dom_sf"/>
</dbReference>
<evidence type="ECO:0000256" key="11">
    <source>
        <dbReference type="SAM" id="SignalP"/>
    </source>
</evidence>